<evidence type="ECO:0000313" key="2">
    <source>
        <dbReference type="Proteomes" id="UP000265703"/>
    </source>
</evidence>
<dbReference type="AlphaFoldDB" id="A0A397SZW8"/>
<reference evidence="1 2" key="1">
    <citation type="submission" date="2018-06" db="EMBL/GenBank/DDBJ databases">
        <title>Comparative genomics reveals the genomic features of Rhizophagus irregularis, R. cerebriforme, R. diaphanum and Gigaspora rosea, and their symbiotic lifestyle signature.</title>
        <authorList>
            <person name="Morin E."/>
            <person name="San Clemente H."/>
            <person name="Chen E.C.H."/>
            <person name="De La Providencia I."/>
            <person name="Hainaut M."/>
            <person name="Kuo A."/>
            <person name="Kohler A."/>
            <person name="Murat C."/>
            <person name="Tang N."/>
            <person name="Roy S."/>
            <person name="Loubradou J."/>
            <person name="Henrissat B."/>
            <person name="Grigoriev I.V."/>
            <person name="Corradi N."/>
            <person name="Roux C."/>
            <person name="Martin F.M."/>
        </authorList>
    </citation>
    <scope>NUCLEOTIDE SEQUENCE [LARGE SCALE GENOMIC DNA]</scope>
    <source>
        <strain evidence="1 2">DAOM 227022</strain>
    </source>
</reference>
<dbReference type="Proteomes" id="UP000265703">
    <property type="component" value="Unassembled WGS sequence"/>
</dbReference>
<sequence>MTLSRKEYLYQLSDLSETSHTADYLVTVIEKVIDGDYVIVLYGTKICIAKVIAMYYEGYGNHCYSQNAITQIEDLSYISLQVYLPIHLNIFAS</sequence>
<gene>
    <name evidence="1" type="ORF">C1645_822450</name>
</gene>
<protein>
    <submittedName>
        <fullName evidence="1">Uncharacterized protein</fullName>
    </submittedName>
</protein>
<keyword evidence="2" id="KW-1185">Reference proteome</keyword>
<dbReference type="OrthoDB" id="2437854at2759"/>
<accession>A0A397SZW8</accession>
<comment type="caution">
    <text evidence="1">The sequence shown here is derived from an EMBL/GenBank/DDBJ whole genome shotgun (WGS) entry which is preliminary data.</text>
</comment>
<proteinExistence type="predicted"/>
<evidence type="ECO:0000313" key="1">
    <source>
        <dbReference type="EMBL" id="RIA91142.1"/>
    </source>
</evidence>
<dbReference type="EMBL" id="QKYT01000161">
    <property type="protein sequence ID" value="RIA91142.1"/>
    <property type="molecule type" value="Genomic_DNA"/>
</dbReference>
<organism evidence="1 2">
    <name type="scientific">Glomus cerebriforme</name>
    <dbReference type="NCBI Taxonomy" id="658196"/>
    <lineage>
        <taxon>Eukaryota</taxon>
        <taxon>Fungi</taxon>
        <taxon>Fungi incertae sedis</taxon>
        <taxon>Mucoromycota</taxon>
        <taxon>Glomeromycotina</taxon>
        <taxon>Glomeromycetes</taxon>
        <taxon>Glomerales</taxon>
        <taxon>Glomeraceae</taxon>
        <taxon>Glomus</taxon>
    </lineage>
</organism>
<name>A0A397SZW8_9GLOM</name>